<evidence type="ECO:0000256" key="1">
    <source>
        <dbReference type="ARBA" id="ARBA00001911"/>
    </source>
</evidence>
<dbReference type="CDD" id="cd00401">
    <property type="entry name" value="SAHH"/>
    <property type="match status" value="1"/>
</dbReference>
<dbReference type="NCBIfam" id="NF004005">
    <property type="entry name" value="PRK05476.2-3"/>
    <property type="match status" value="1"/>
</dbReference>
<comment type="cofactor">
    <cofactor evidence="1">
        <name>NAD(+)</name>
        <dbReference type="ChEBI" id="CHEBI:57540"/>
    </cofactor>
</comment>
<dbReference type="PIRSF" id="PIRSF001109">
    <property type="entry name" value="Ad_hcy_hydrolase"/>
    <property type="match status" value="1"/>
</dbReference>
<dbReference type="Gene3D" id="3.40.50.720">
    <property type="entry name" value="NAD(P)-binding Rossmann-like Domain"/>
    <property type="match status" value="1"/>
</dbReference>
<dbReference type="Gene3D" id="3.40.50.1480">
    <property type="entry name" value="Adenosylhomocysteinase-like"/>
    <property type="match status" value="1"/>
</dbReference>
<dbReference type="InterPro" id="IPR042172">
    <property type="entry name" value="Adenosylhomocyst_ase-like_sf"/>
</dbReference>
<evidence type="ECO:0000313" key="7">
    <source>
        <dbReference type="Proteomes" id="UP000738126"/>
    </source>
</evidence>
<evidence type="ECO:0000256" key="4">
    <source>
        <dbReference type="ARBA" id="ARBA00023027"/>
    </source>
</evidence>
<keyword evidence="3" id="KW-0554">One-carbon metabolism</keyword>
<keyword evidence="7" id="KW-1185">Reference proteome</keyword>
<dbReference type="Pfam" id="PF00670">
    <property type="entry name" value="AdoHcyase_NAD"/>
    <property type="match status" value="1"/>
</dbReference>
<dbReference type="InterPro" id="IPR000043">
    <property type="entry name" value="Adenosylhomocysteinase-like"/>
</dbReference>
<dbReference type="Proteomes" id="UP000738126">
    <property type="component" value="Unassembled WGS sequence"/>
</dbReference>
<dbReference type="PANTHER" id="PTHR23420:SF0">
    <property type="entry name" value="ADENOSYLHOMOCYSTEINASE"/>
    <property type="match status" value="1"/>
</dbReference>
<evidence type="ECO:0000256" key="2">
    <source>
        <dbReference type="ARBA" id="ARBA00007122"/>
    </source>
</evidence>
<protein>
    <submittedName>
        <fullName evidence="6">Adenosylhomocysteinase</fullName>
    </submittedName>
</protein>
<evidence type="ECO:0000256" key="3">
    <source>
        <dbReference type="ARBA" id="ARBA00022563"/>
    </source>
</evidence>
<reference evidence="6 7" key="1">
    <citation type="journal article" date="2020" name="Microorganisms">
        <title>Osmotic Adaptation and Compatible Solute Biosynthesis of Phototrophic Bacteria as Revealed from Genome Analyses.</title>
        <authorList>
            <person name="Imhoff J.F."/>
            <person name="Rahn T."/>
            <person name="Kunzel S."/>
            <person name="Keller A."/>
            <person name="Neulinger S.C."/>
        </authorList>
    </citation>
    <scope>NUCLEOTIDE SEQUENCE [LARGE SCALE GENOMIC DNA]</scope>
    <source>
        <strain evidence="6 7">DSM 15116</strain>
    </source>
</reference>
<feature type="domain" description="S-adenosyl-L-homocysteine hydrolase NAD binding" evidence="5">
    <location>
        <begin position="182"/>
        <end position="343"/>
    </location>
</feature>
<dbReference type="PANTHER" id="PTHR23420">
    <property type="entry name" value="ADENOSYLHOMOCYSTEINASE"/>
    <property type="match status" value="1"/>
</dbReference>
<dbReference type="InterPro" id="IPR015878">
    <property type="entry name" value="Ado_hCys_hydrolase_NAD-bd"/>
</dbReference>
<dbReference type="SUPFAM" id="SSF52283">
    <property type="entry name" value="Formate/glycerate dehydrogenase catalytic domain-like"/>
    <property type="match status" value="1"/>
</dbReference>
<comment type="similarity">
    <text evidence="2">Belongs to the adenosylhomocysteinase family.</text>
</comment>
<comment type="caution">
    <text evidence="6">The sequence shown here is derived from an EMBL/GenBank/DDBJ whole genome shotgun (WGS) entry which is preliminary data.</text>
</comment>
<gene>
    <name evidence="6" type="ORF">CKO13_02680</name>
</gene>
<dbReference type="SUPFAM" id="SSF51735">
    <property type="entry name" value="NAD(P)-binding Rossmann-fold domains"/>
    <property type="match status" value="1"/>
</dbReference>
<dbReference type="Pfam" id="PF05221">
    <property type="entry name" value="AdoHcyase"/>
    <property type="match status" value="2"/>
</dbReference>
<evidence type="ECO:0000259" key="5">
    <source>
        <dbReference type="SMART" id="SM00997"/>
    </source>
</evidence>
<dbReference type="SMART" id="SM00996">
    <property type="entry name" value="AdoHcyase"/>
    <property type="match status" value="1"/>
</dbReference>
<dbReference type="SMART" id="SM00997">
    <property type="entry name" value="AdoHcyase_NAD"/>
    <property type="match status" value="1"/>
</dbReference>
<dbReference type="EMBL" id="NRSH01000016">
    <property type="protein sequence ID" value="MBK1725941.1"/>
    <property type="molecule type" value="Genomic_DNA"/>
</dbReference>
<keyword evidence="4" id="KW-0520">NAD</keyword>
<evidence type="ECO:0000313" key="6">
    <source>
        <dbReference type="EMBL" id="MBK1725941.1"/>
    </source>
</evidence>
<sequence length="421" mass="45442">MSTPSGDPAAGRQRLAWAREHMPVHAALRERYAPRRPLEGLCVAVCSHIEAKTGVLLETLAAAGAEVVFTGSEPGSSQDDVVAALNEQPGICGYARRGVSEAELEALHLLALDHAPALILDDAAELTARLVHRRPELLPGLRGVCEQTTTGVQRIQAMLGDGALRFPAYAVNHTPMKHEFDNIHGTGESALTNLMLTTNLLLAGKQVVVAGYGDCGVGLAHKARAWGAQVTVTEVEPRRALRAHMNGFAVRPMAEAAEIGELFITATGSRDVIRREHFERMRDGAVLANAGHFNVEISADDLAGLAVERRQAREGVEAFELADGRTLHLVCEGRLVNLAAPTAMGHPAEVMDQTFGVQFMAALHLLEHHEALAAGVHAVPDEVDRRTAELKLETLGVATDRLTEAQQRFRHAWRAEEILAR</sequence>
<proteinExistence type="inferred from homology"/>
<accession>A0ABS1E2M0</accession>
<name>A0ABS1E2M0_9GAMM</name>
<organism evidence="6 7">
    <name type="scientific">Halorhodospira neutriphila</name>
    <dbReference type="NCBI Taxonomy" id="168379"/>
    <lineage>
        <taxon>Bacteria</taxon>
        <taxon>Pseudomonadati</taxon>
        <taxon>Pseudomonadota</taxon>
        <taxon>Gammaproteobacteria</taxon>
        <taxon>Chromatiales</taxon>
        <taxon>Ectothiorhodospiraceae</taxon>
        <taxon>Halorhodospira</taxon>
    </lineage>
</organism>
<dbReference type="InterPro" id="IPR036291">
    <property type="entry name" value="NAD(P)-bd_dom_sf"/>
</dbReference>
<dbReference type="RefSeq" id="WP_200256566.1">
    <property type="nucleotide sequence ID" value="NZ_NRSH01000016.1"/>
</dbReference>